<dbReference type="SUPFAM" id="SSF54826">
    <property type="entry name" value="Enolase N-terminal domain-like"/>
    <property type="match status" value="1"/>
</dbReference>
<dbReference type="GO" id="GO:0009063">
    <property type="term" value="P:amino acid catabolic process"/>
    <property type="evidence" value="ECO:0007669"/>
    <property type="project" value="InterPro"/>
</dbReference>
<dbReference type="InterPro" id="IPR036849">
    <property type="entry name" value="Enolase-like_C_sf"/>
</dbReference>
<dbReference type="PANTHER" id="PTHR48080">
    <property type="entry name" value="D-GALACTONATE DEHYDRATASE-RELATED"/>
    <property type="match status" value="1"/>
</dbReference>
<dbReference type="PANTHER" id="PTHR48080:SF2">
    <property type="entry name" value="D-GALACTONATE DEHYDRATASE"/>
    <property type="match status" value="1"/>
</dbReference>
<proteinExistence type="predicted"/>
<dbReference type="InterPro" id="IPR018110">
    <property type="entry name" value="Mandel_Rmase/mucon_lact_enz_CS"/>
</dbReference>
<dbReference type="AlphaFoldDB" id="A0A897NU38"/>
<keyword evidence="4" id="KW-1185">Reference proteome</keyword>
<dbReference type="Proteomes" id="UP000663292">
    <property type="component" value="Plasmid pHSR-Est01"/>
</dbReference>
<dbReference type="InterPro" id="IPR013341">
    <property type="entry name" value="Mandelate_racemase_N_dom"/>
</dbReference>
<dbReference type="SMART" id="SM00922">
    <property type="entry name" value="MR_MLE"/>
    <property type="match status" value="1"/>
</dbReference>
<dbReference type="NCBIfam" id="NF010624">
    <property type="entry name" value="PRK14017.1"/>
    <property type="match status" value="1"/>
</dbReference>
<sequence length="399" mass="44439">MYSLTIYKTPDIVIRGMEITDYQVFSVPPRWVFLRLETDTELVGWGEATLAGHSSATVAAVETIMEHYLLGKDPREIERHWQAMYRGQYFRDGPILMSAIGGIDTALWDLKGKHFEAPVYELLGGRARDHIDVYQWIGGESASDVSDAAADAVQNGYNILKMEAVAHTDRLDPPETTERARKRVAAVREEVGEEIDLVVDFSGRVTIGAAKRLAAALDEYNPMFYEEPVRPAHFEALPKIEAHATTPLGTGERLYSRWAFQDVIEGRLVDVIQPDPSSAGGISEVKKIANAAETADISVSLHSPFGPIAFAACLQMDMVVPNALAQGQDLEIHDPEDNDLLRYLRDPTVFGFEDGNVRAPDEPGLGITVNEEYVRQQAQLDVDWQNPIWYHDDGSIAEW</sequence>
<dbReference type="InterPro" id="IPR034593">
    <property type="entry name" value="DgoD-like"/>
</dbReference>
<dbReference type="EMBL" id="CP064792">
    <property type="protein sequence ID" value="QSG16422.1"/>
    <property type="molecule type" value="Genomic_DNA"/>
</dbReference>
<dbReference type="Gene3D" id="3.20.20.120">
    <property type="entry name" value="Enolase-like C-terminal domain"/>
    <property type="match status" value="1"/>
</dbReference>
<dbReference type="InterPro" id="IPR013342">
    <property type="entry name" value="Mandelate_racemase_C"/>
</dbReference>
<dbReference type="Pfam" id="PF13378">
    <property type="entry name" value="MR_MLE_C"/>
    <property type="match status" value="1"/>
</dbReference>
<gene>
    <name evidence="3" type="primary">rspA</name>
    <name evidence="3" type="ORF">HSEST_3158</name>
</gene>
<keyword evidence="1" id="KW-0456">Lyase</keyword>
<evidence type="ECO:0000256" key="1">
    <source>
        <dbReference type="ARBA" id="ARBA00023239"/>
    </source>
</evidence>
<reference evidence="3 4" key="1">
    <citation type="submission" date="2020-11" db="EMBL/GenBank/DDBJ databases">
        <title>Carbohydrate-dependent, anaerobic sulfur respiration: A novel catabolism in halophilic archaea.</title>
        <authorList>
            <person name="Sorokin D.Y."/>
            <person name="Messina E."/>
            <person name="Smedile F."/>
            <person name="La Cono V."/>
            <person name="Hallsworth J.E."/>
            <person name="Yakimov M.M."/>
        </authorList>
    </citation>
    <scope>NUCLEOTIDE SEQUENCE [LARGE SCALE GENOMIC DNA]</scope>
    <source>
        <strain evidence="3 4">HSR-Est</strain>
        <plasmid evidence="3 4">pHSR-Est01</plasmid>
    </source>
</reference>
<dbReference type="SFLD" id="SFLDS00001">
    <property type="entry name" value="Enolase"/>
    <property type="match status" value="1"/>
</dbReference>
<evidence type="ECO:0000313" key="3">
    <source>
        <dbReference type="EMBL" id="QSG16422.1"/>
    </source>
</evidence>
<keyword evidence="3" id="KW-0614">Plasmid</keyword>
<dbReference type="SFLD" id="SFLDG00179">
    <property type="entry name" value="mandelate_racemase"/>
    <property type="match status" value="1"/>
</dbReference>
<accession>A0A897NU38</accession>
<evidence type="ECO:0000313" key="4">
    <source>
        <dbReference type="Proteomes" id="UP000663292"/>
    </source>
</evidence>
<dbReference type="InterPro" id="IPR029065">
    <property type="entry name" value="Enolase_C-like"/>
</dbReference>
<dbReference type="SUPFAM" id="SSF51604">
    <property type="entry name" value="Enolase C-terminal domain-like"/>
    <property type="match status" value="1"/>
</dbReference>
<feature type="domain" description="Mandelate racemase/muconate lactonizing enzyme C-terminal" evidence="2">
    <location>
        <begin position="142"/>
        <end position="247"/>
    </location>
</feature>
<evidence type="ECO:0000259" key="2">
    <source>
        <dbReference type="SMART" id="SM00922"/>
    </source>
</evidence>
<dbReference type="Pfam" id="PF02746">
    <property type="entry name" value="MR_MLE_N"/>
    <property type="match status" value="1"/>
</dbReference>
<name>A0A897NU38_9EURY</name>
<dbReference type="Gene3D" id="3.30.390.10">
    <property type="entry name" value="Enolase-like, N-terminal domain"/>
    <property type="match status" value="1"/>
</dbReference>
<dbReference type="GO" id="GO:0016829">
    <property type="term" value="F:lyase activity"/>
    <property type="evidence" value="ECO:0007669"/>
    <property type="project" value="UniProtKB-KW"/>
</dbReference>
<dbReference type="InterPro" id="IPR029017">
    <property type="entry name" value="Enolase-like_N"/>
</dbReference>
<geneLocation type="plasmid" evidence="3 4">
    <name>pHSR-Est01</name>
</geneLocation>
<protein>
    <submittedName>
        <fullName evidence="3">L-alanine-DL-glutamate epimerase or related enzyme of enolase superfamily</fullName>
    </submittedName>
</protein>
<organism evidence="3 4">
    <name type="scientific">Halapricum desulfuricans</name>
    <dbReference type="NCBI Taxonomy" id="2841257"/>
    <lineage>
        <taxon>Archaea</taxon>
        <taxon>Methanobacteriati</taxon>
        <taxon>Methanobacteriota</taxon>
        <taxon>Stenosarchaea group</taxon>
        <taxon>Halobacteria</taxon>
        <taxon>Halobacteriales</taxon>
        <taxon>Haloarculaceae</taxon>
        <taxon>Halapricum</taxon>
    </lineage>
</organism>
<dbReference type="PROSITE" id="PS00908">
    <property type="entry name" value="MR_MLE_1"/>
    <property type="match status" value="1"/>
</dbReference>